<dbReference type="PANTHER" id="PTHR42852">
    <property type="entry name" value="THIOL:DISULFIDE INTERCHANGE PROTEIN DSBE"/>
    <property type="match status" value="1"/>
</dbReference>
<dbReference type="Gene3D" id="3.40.30.10">
    <property type="entry name" value="Glutaredoxin"/>
    <property type="match status" value="1"/>
</dbReference>
<dbReference type="GO" id="GO:0016853">
    <property type="term" value="F:isomerase activity"/>
    <property type="evidence" value="ECO:0007669"/>
    <property type="project" value="UniProtKB-KW"/>
</dbReference>
<dbReference type="SUPFAM" id="SSF52833">
    <property type="entry name" value="Thioredoxin-like"/>
    <property type="match status" value="1"/>
</dbReference>
<dbReference type="PROSITE" id="PS51352">
    <property type="entry name" value="THIOREDOXIN_2"/>
    <property type="match status" value="1"/>
</dbReference>
<dbReference type="AlphaFoldDB" id="A0A286EG99"/>
<evidence type="ECO:0000259" key="1">
    <source>
        <dbReference type="PROSITE" id="PS51352"/>
    </source>
</evidence>
<sequence>MKNKLKYWLKQIAQTLLMLLLISMAMDWWRSPSAPINAAEMPFTTLYQNENNTLAKASANQTLVLYFWGTWCGICKHTSPVIDDLRADGVSVLGVAWGSGSNAQIRQYLQQHNLQFDTINDENGQWSRLWGVKVTPTIVLIKNGKIVHSTTGLASYWGLKTRLALANWQS</sequence>
<dbReference type="GO" id="GO:0016209">
    <property type="term" value="F:antioxidant activity"/>
    <property type="evidence" value="ECO:0007669"/>
    <property type="project" value="InterPro"/>
</dbReference>
<dbReference type="EMBL" id="OCNF01000020">
    <property type="protein sequence ID" value="SOD69933.1"/>
    <property type="molecule type" value="Genomic_DNA"/>
</dbReference>
<dbReference type="CDD" id="cd03011">
    <property type="entry name" value="TlpA_like_ScsD_MtbDsbE"/>
    <property type="match status" value="1"/>
</dbReference>
<feature type="domain" description="Thioredoxin" evidence="1">
    <location>
        <begin position="32"/>
        <end position="170"/>
    </location>
</feature>
<keyword evidence="2" id="KW-0413">Isomerase</keyword>
<proteinExistence type="predicted"/>
<dbReference type="Proteomes" id="UP000219669">
    <property type="component" value="Unassembled WGS sequence"/>
</dbReference>
<dbReference type="RefSeq" id="WP_097114866.1">
    <property type="nucleotide sequence ID" value="NZ_CP083931.1"/>
</dbReference>
<evidence type="ECO:0000313" key="2">
    <source>
        <dbReference type="EMBL" id="SOD69933.1"/>
    </source>
</evidence>
<accession>A0A286EG99</accession>
<gene>
    <name evidence="2" type="ORF">SAMN02746062_01895</name>
</gene>
<reference evidence="2 3" key="1">
    <citation type="submission" date="2017-09" db="EMBL/GenBank/DDBJ databases">
        <authorList>
            <person name="Ehlers B."/>
            <person name="Leendertz F.H."/>
        </authorList>
    </citation>
    <scope>NUCLEOTIDE SEQUENCE [LARGE SCALE GENOMIC DNA]</scope>
    <source>
        <strain evidence="2 3">DSM 16848</strain>
    </source>
</reference>
<dbReference type="InterPro" id="IPR013766">
    <property type="entry name" value="Thioredoxin_domain"/>
</dbReference>
<dbReference type="OrthoDB" id="9811352at2"/>
<evidence type="ECO:0000313" key="3">
    <source>
        <dbReference type="Proteomes" id="UP000219669"/>
    </source>
</evidence>
<dbReference type="InterPro" id="IPR000866">
    <property type="entry name" value="AhpC/TSA"/>
</dbReference>
<dbReference type="InterPro" id="IPR036249">
    <property type="entry name" value="Thioredoxin-like_sf"/>
</dbReference>
<dbReference type="PANTHER" id="PTHR42852:SF17">
    <property type="entry name" value="THIOREDOXIN-LIKE PROTEIN HI_1115"/>
    <property type="match status" value="1"/>
</dbReference>
<organism evidence="2 3">
    <name type="scientific">Alysiella filiformis DSM 16848</name>
    <dbReference type="NCBI Taxonomy" id="1120981"/>
    <lineage>
        <taxon>Bacteria</taxon>
        <taxon>Pseudomonadati</taxon>
        <taxon>Pseudomonadota</taxon>
        <taxon>Betaproteobacteria</taxon>
        <taxon>Neisseriales</taxon>
        <taxon>Neisseriaceae</taxon>
        <taxon>Alysiella</taxon>
    </lineage>
</organism>
<keyword evidence="3" id="KW-1185">Reference proteome</keyword>
<dbReference type="GO" id="GO:0016491">
    <property type="term" value="F:oxidoreductase activity"/>
    <property type="evidence" value="ECO:0007669"/>
    <property type="project" value="InterPro"/>
</dbReference>
<protein>
    <submittedName>
        <fullName evidence="2">Thiol-disulfide isomerase or thioredoxin</fullName>
    </submittedName>
</protein>
<dbReference type="Pfam" id="PF00578">
    <property type="entry name" value="AhpC-TSA"/>
    <property type="match status" value="1"/>
</dbReference>
<name>A0A286EG99_9NEIS</name>
<dbReference type="InterPro" id="IPR050553">
    <property type="entry name" value="Thioredoxin_ResA/DsbE_sf"/>
</dbReference>